<dbReference type="InterPro" id="IPR040351">
    <property type="entry name" value="RAB3IL/RAB3IP/Sec2"/>
</dbReference>
<dbReference type="GO" id="GO:0051286">
    <property type="term" value="C:cell tip"/>
    <property type="evidence" value="ECO:0007669"/>
    <property type="project" value="TreeGrafter"/>
</dbReference>
<reference evidence="5" key="1">
    <citation type="submission" date="2020-11" db="EMBL/GenBank/DDBJ databases">
        <authorList>
            <consortium name="DOE Joint Genome Institute"/>
            <person name="Ahrendt S."/>
            <person name="Riley R."/>
            <person name="Andreopoulos W."/>
            <person name="Labutti K."/>
            <person name="Pangilinan J."/>
            <person name="Ruiz-Duenas F.J."/>
            <person name="Barrasa J.M."/>
            <person name="Sanchez-Garcia M."/>
            <person name="Camarero S."/>
            <person name="Miyauchi S."/>
            <person name="Serrano A."/>
            <person name="Linde D."/>
            <person name="Babiker R."/>
            <person name="Drula E."/>
            <person name="Ayuso-Fernandez I."/>
            <person name="Pacheco R."/>
            <person name="Padilla G."/>
            <person name="Ferreira P."/>
            <person name="Barriuso J."/>
            <person name="Kellner H."/>
            <person name="Castanera R."/>
            <person name="Alfaro M."/>
            <person name="Ramirez L."/>
            <person name="Pisabarro A.G."/>
            <person name="Kuo A."/>
            <person name="Tritt A."/>
            <person name="Lipzen A."/>
            <person name="He G."/>
            <person name="Yan M."/>
            <person name="Ng V."/>
            <person name="Cullen D."/>
            <person name="Martin F."/>
            <person name="Rosso M.-N."/>
            <person name="Henrissat B."/>
            <person name="Hibbett D."/>
            <person name="Martinez A.T."/>
            <person name="Grigoriev I.V."/>
        </authorList>
    </citation>
    <scope>NUCLEOTIDE SEQUENCE</scope>
    <source>
        <strain evidence="5">AH 40177</strain>
    </source>
</reference>
<dbReference type="EMBL" id="JADNRY010000087">
    <property type="protein sequence ID" value="KAF9066438.1"/>
    <property type="molecule type" value="Genomic_DNA"/>
</dbReference>
<evidence type="ECO:0000259" key="4">
    <source>
        <dbReference type="Pfam" id="PF06428"/>
    </source>
</evidence>
<feature type="region of interest" description="Disordered" evidence="3">
    <location>
        <begin position="385"/>
        <end position="532"/>
    </location>
</feature>
<feature type="region of interest" description="Disordered" evidence="3">
    <location>
        <begin position="143"/>
        <end position="250"/>
    </location>
</feature>
<dbReference type="AlphaFoldDB" id="A0A9P5U641"/>
<feature type="compositionally biased region" description="Low complexity" evidence="3">
    <location>
        <begin position="240"/>
        <end position="250"/>
    </location>
</feature>
<evidence type="ECO:0000256" key="1">
    <source>
        <dbReference type="ARBA" id="ARBA00023054"/>
    </source>
</evidence>
<feature type="compositionally biased region" description="Pro residues" evidence="3">
    <location>
        <begin position="182"/>
        <end position="197"/>
    </location>
</feature>
<keyword evidence="6" id="KW-1185">Reference proteome</keyword>
<evidence type="ECO:0000256" key="2">
    <source>
        <dbReference type="SAM" id="Coils"/>
    </source>
</evidence>
<feature type="region of interest" description="Disordered" evidence="3">
    <location>
        <begin position="1"/>
        <end position="56"/>
    </location>
</feature>
<accession>A0A9P5U641</accession>
<organism evidence="5 6">
    <name type="scientific">Rhodocollybia butyracea</name>
    <dbReference type="NCBI Taxonomy" id="206335"/>
    <lineage>
        <taxon>Eukaryota</taxon>
        <taxon>Fungi</taxon>
        <taxon>Dikarya</taxon>
        <taxon>Basidiomycota</taxon>
        <taxon>Agaricomycotina</taxon>
        <taxon>Agaricomycetes</taxon>
        <taxon>Agaricomycetidae</taxon>
        <taxon>Agaricales</taxon>
        <taxon>Marasmiineae</taxon>
        <taxon>Omphalotaceae</taxon>
        <taxon>Rhodocollybia</taxon>
    </lineage>
</organism>
<name>A0A9P5U641_9AGAR</name>
<sequence length="532" mass="58550">MMLRPAMFPSTSTSIASNSTSLNATQRRAATPVGSNSRNFLSKNRPNNEIIDPRPNFTPKDEGFFMQVEEELHDLRRVHAHGQEDDLRMALERCMGRVEEFLTLLTSAYTTFADLRIELDVTRSNLQMITANNEMLEDALKNLSSQRGTNPRDVASVGWRRSTPTSSTDLSHSENLSDNTPPSSPPLPASHPPPPPQESRFFKFRFNSSSISSTSSANNSRPQTPIVGNESPTIGRHRTASASSVSVVPNDDSSAAIAAQLEDLRRNFDVLKTQVTRDKVELETHKELLAAEKSKRTQEELRVTKVVKEKEALEAELESLSQALFEEANNMVATERRLRAKSEDQFRRQKEELQEELREAQAQREALQSALKIIENEMGILKTGEADSIPPLNLGISEQDDGKGLVPDSGHYNAVPNSDSRSSSREGIKSPPSSRPASRQSTSISRPSSIVAVNSLANPERTSTLGPSTLAPEASSTNPPSLPSVISEPSTAPLPFPERGESNHEEKPEHEPIPFTTVDSISGMEEKSPWAD</sequence>
<dbReference type="Pfam" id="PF06428">
    <property type="entry name" value="Sec2p"/>
    <property type="match status" value="1"/>
</dbReference>
<protein>
    <recommendedName>
        <fullName evidence="4">GDP/GTP exchange factor Sec2 N-terminal domain-containing protein</fullName>
    </recommendedName>
</protein>
<dbReference type="InterPro" id="IPR009449">
    <property type="entry name" value="Sec2_N"/>
</dbReference>
<evidence type="ECO:0000313" key="6">
    <source>
        <dbReference type="Proteomes" id="UP000772434"/>
    </source>
</evidence>
<proteinExistence type="predicted"/>
<dbReference type="GO" id="GO:0070319">
    <property type="term" value="C:Golgi to plasma membrane transport vesicle"/>
    <property type="evidence" value="ECO:0007669"/>
    <property type="project" value="TreeGrafter"/>
</dbReference>
<comment type="caution">
    <text evidence="5">The sequence shown here is derived from an EMBL/GenBank/DDBJ whole genome shotgun (WGS) entry which is preliminary data.</text>
</comment>
<evidence type="ECO:0000313" key="5">
    <source>
        <dbReference type="EMBL" id="KAF9066438.1"/>
    </source>
</evidence>
<dbReference type="Gene3D" id="6.10.140.910">
    <property type="match status" value="1"/>
</dbReference>
<dbReference type="Proteomes" id="UP000772434">
    <property type="component" value="Unassembled WGS sequence"/>
</dbReference>
<feature type="compositionally biased region" description="Polar residues" evidence="3">
    <location>
        <begin position="33"/>
        <end position="47"/>
    </location>
</feature>
<feature type="compositionally biased region" description="Polar residues" evidence="3">
    <location>
        <begin position="451"/>
        <end position="467"/>
    </location>
</feature>
<feature type="compositionally biased region" description="Basic and acidic residues" evidence="3">
    <location>
        <begin position="498"/>
        <end position="512"/>
    </location>
</feature>
<keyword evidence="1 2" id="KW-0175">Coiled coil</keyword>
<dbReference type="GO" id="GO:0005085">
    <property type="term" value="F:guanyl-nucleotide exchange factor activity"/>
    <property type="evidence" value="ECO:0007669"/>
    <property type="project" value="InterPro"/>
</dbReference>
<dbReference type="PANTHER" id="PTHR14430">
    <property type="entry name" value="RABIN3-RELATED"/>
    <property type="match status" value="1"/>
</dbReference>
<dbReference type="OrthoDB" id="5560525at2759"/>
<dbReference type="GO" id="GO:0006887">
    <property type="term" value="P:exocytosis"/>
    <property type="evidence" value="ECO:0007669"/>
    <property type="project" value="TreeGrafter"/>
</dbReference>
<feature type="coiled-coil region" evidence="2">
    <location>
        <begin position="296"/>
        <end position="377"/>
    </location>
</feature>
<evidence type="ECO:0000256" key="3">
    <source>
        <dbReference type="SAM" id="MobiDB-lite"/>
    </source>
</evidence>
<feature type="compositionally biased region" description="Low complexity" evidence="3">
    <location>
        <begin position="430"/>
        <end position="450"/>
    </location>
</feature>
<dbReference type="SUPFAM" id="SSF144284">
    <property type="entry name" value="Sec2 N-terminal region"/>
    <property type="match status" value="1"/>
</dbReference>
<feature type="compositionally biased region" description="Low complexity" evidence="3">
    <location>
        <begin position="10"/>
        <end position="25"/>
    </location>
</feature>
<gene>
    <name evidence="5" type="ORF">BDP27DRAFT_1330517</name>
</gene>
<feature type="compositionally biased region" description="Polar residues" evidence="3">
    <location>
        <begin position="162"/>
        <end position="180"/>
    </location>
</feature>
<feature type="domain" description="GDP/GTP exchange factor Sec2 N-terminal" evidence="4">
    <location>
        <begin position="256"/>
        <end position="372"/>
    </location>
</feature>
<dbReference type="PANTHER" id="PTHR14430:SF0">
    <property type="entry name" value="SEC2P DOMAIN-CONTAINING PROTEIN"/>
    <property type="match status" value="1"/>
</dbReference>
<feature type="compositionally biased region" description="Low complexity" evidence="3">
    <location>
        <begin position="204"/>
        <end position="221"/>
    </location>
</feature>